<proteinExistence type="predicted"/>
<reference evidence="2" key="1">
    <citation type="submission" date="2020-11" db="EMBL/GenBank/DDBJ databases">
        <authorList>
            <person name="Tran Van P."/>
        </authorList>
    </citation>
    <scope>NUCLEOTIDE SEQUENCE</scope>
</reference>
<accession>A0A7R9D538</accession>
<organism evidence="2">
    <name type="scientific">Timema poppense</name>
    <name type="common">Walking stick</name>
    <dbReference type="NCBI Taxonomy" id="170557"/>
    <lineage>
        <taxon>Eukaryota</taxon>
        <taxon>Metazoa</taxon>
        <taxon>Ecdysozoa</taxon>
        <taxon>Arthropoda</taxon>
        <taxon>Hexapoda</taxon>
        <taxon>Insecta</taxon>
        <taxon>Pterygota</taxon>
        <taxon>Neoptera</taxon>
        <taxon>Polyneoptera</taxon>
        <taxon>Phasmatodea</taxon>
        <taxon>Timematodea</taxon>
        <taxon>Timematoidea</taxon>
        <taxon>Timematidae</taxon>
        <taxon>Timema</taxon>
    </lineage>
</organism>
<sequence>MDWWKEEQDKFKEQSWRRGMKFGFGKFVGHVDRTKVSKAMEEAGVERGVVMKAKHTFEDSMSCVRTEKGWTEWFQKGVTRPKNMRCSMTVRSENNKLCCGHILRLWRTVSRSCMILKPLMITDPLVGGIIPTTYLRFEKKVLKAMQKTTDEMQYIMRKTHIQCLTSRSGLIEDSFEWPILSPVTTLGLNPPTTSERWPWIQDKHELLNGAGTWTDRSYETERAKKKKVGMMISRMVRMGLLLRMTMFFQKTSKNFLEKLDIFIGLYTLSTNYAIGLGIGKVELEKVNPHLRGRRVENHLGKTTPSSPDRDSNLDLPVISSRAQHDKRVSQLRHRGGKMLRVEDINQINVDEPSKGLQESRSLQESKRLPSKGLQESKSLPSRSLKESKSLPARSLQESKSLPARSLQESKSLLSRSLQEREQESTNQEPSRDEESLPARSLQESKRLLSKGLQESKSLPARSLQESKSLPSQALQESKIGRGWGRVTSLPAPRPLGVLSGALEATLWSDLECACFENA</sequence>
<name>A0A7R9D538_TIMPO</name>
<dbReference type="EMBL" id="OD002986">
    <property type="protein sequence ID" value="CAD7406743.1"/>
    <property type="molecule type" value="Genomic_DNA"/>
</dbReference>
<protein>
    <submittedName>
        <fullName evidence="2">Uncharacterized protein</fullName>
    </submittedName>
</protein>
<feature type="compositionally biased region" description="Polar residues" evidence="1">
    <location>
        <begin position="406"/>
        <end position="416"/>
    </location>
</feature>
<gene>
    <name evidence="2" type="ORF">TPSB3V08_LOCUS5556</name>
</gene>
<feature type="compositionally biased region" description="Polar residues" evidence="1">
    <location>
        <begin position="463"/>
        <end position="475"/>
    </location>
</feature>
<dbReference type="AlphaFoldDB" id="A0A7R9D538"/>
<evidence type="ECO:0000313" key="2">
    <source>
        <dbReference type="EMBL" id="CAD7406743.1"/>
    </source>
</evidence>
<feature type="region of interest" description="Disordered" evidence="1">
    <location>
        <begin position="294"/>
        <end position="477"/>
    </location>
</feature>
<evidence type="ECO:0000256" key="1">
    <source>
        <dbReference type="SAM" id="MobiDB-lite"/>
    </source>
</evidence>
<feature type="compositionally biased region" description="Basic and acidic residues" evidence="1">
    <location>
        <begin position="417"/>
        <end position="446"/>
    </location>
</feature>